<keyword evidence="2 4" id="KW-0863">Zinc-finger</keyword>
<organism evidence="7 8">
    <name type="scientific">Piloderma croceum (strain F 1598)</name>
    <dbReference type="NCBI Taxonomy" id="765440"/>
    <lineage>
        <taxon>Eukaryota</taxon>
        <taxon>Fungi</taxon>
        <taxon>Dikarya</taxon>
        <taxon>Basidiomycota</taxon>
        <taxon>Agaricomycotina</taxon>
        <taxon>Agaricomycetes</taxon>
        <taxon>Agaricomycetidae</taxon>
        <taxon>Atheliales</taxon>
        <taxon>Atheliaceae</taxon>
        <taxon>Piloderma</taxon>
    </lineage>
</organism>
<keyword evidence="3" id="KW-0862">Zinc</keyword>
<dbReference type="OrthoDB" id="265717at2759"/>
<proteinExistence type="predicted"/>
<dbReference type="InterPro" id="IPR046341">
    <property type="entry name" value="SET_dom_sf"/>
</dbReference>
<evidence type="ECO:0000256" key="1">
    <source>
        <dbReference type="ARBA" id="ARBA00022723"/>
    </source>
</evidence>
<dbReference type="InterPro" id="IPR001214">
    <property type="entry name" value="SET_dom"/>
</dbReference>
<dbReference type="Proteomes" id="UP000054166">
    <property type="component" value="Unassembled WGS sequence"/>
</dbReference>
<evidence type="ECO:0000313" key="7">
    <source>
        <dbReference type="EMBL" id="KIM76188.1"/>
    </source>
</evidence>
<evidence type="ECO:0000313" key="8">
    <source>
        <dbReference type="Proteomes" id="UP000054166"/>
    </source>
</evidence>
<dbReference type="PANTHER" id="PTHR12197">
    <property type="entry name" value="HISTONE-LYSINE N-METHYLTRANSFERASE SMYD"/>
    <property type="match status" value="1"/>
</dbReference>
<evidence type="ECO:0008006" key="9">
    <source>
        <dbReference type="Google" id="ProtNLM"/>
    </source>
</evidence>
<dbReference type="PANTHER" id="PTHR12197:SF251">
    <property type="entry name" value="EG:BACR7C10.4 PROTEIN"/>
    <property type="match status" value="1"/>
</dbReference>
<dbReference type="Pfam" id="PF01753">
    <property type="entry name" value="zf-MYND"/>
    <property type="match status" value="1"/>
</dbReference>
<feature type="domain" description="SET" evidence="5">
    <location>
        <begin position="133"/>
        <end position="260"/>
    </location>
</feature>
<dbReference type="Gene3D" id="2.170.270.10">
    <property type="entry name" value="SET domain"/>
    <property type="match status" value="1"/>
</dbReference>
<name>A0A0C3AQK6_PILCF</name>
<feature type="domain" description="MYND-type" evidence="6">
    <location>
        <begin position="40"/>
        <end position="80"/>
    </location>
</feature>
<dbReference type="AlphaFoldDB" id="A0A0C3AQK6"/>
<gene>
    <name evidence="7" type="ORF">PILCRDRAFT_78079</name>
</gene>
<dbReference type="Gene3D" id="6.10.140.2220">
    <property type="match status" value="1"/>
</dbReference>
<dbReference type="InterPro" id="IPR050869">
    <property type="entry name" value="H3K4_H4K5_MeTrfase"/>
</dbReference>
<dbReference type="InParanoid" id="A0A0C3AQK6"/>
<dbReference type="STRING" id="765440.A0A0C3AQK6"/>
<dbReference type="HOGENOM" id="CLU_018406_4_1_1"/>
<evidence type="ECO:0000256" key="3">
    <source>
        <dbReference type="ARBA" id="ARBA00022833"/>
    </source>
</evidence>
<evidence type="ECO:0000256" key="4">
    <source>
        <dbReference type="PROSITE-ProRule" id="PRU00134"/>
    </source>
</evidence>
<keyword evidence="8" id="KW-1185">Reference proteome</keyword>
<dbReference type="Pfam" id="PF00856">
    <property type="entry name" value="SET"/>
    <property type="match status" value="1"/>
</dbReference>
<evidence type="ECO:0000259" key="5">
    <source>
        <dbReference type="PROSITE" id="PS50280"/>
    </source>
</evidence>
<dbReference type="PROSITE" id="PS50280">
    <property type="entry name" value="SET"/>
    <property type="match status" value="1"/>
</dbReference>
<dbReference type="SUPFAM" id="SSF82199">
    <property type="entry name" value="SET domain"/>
    <property type="match status" value="1"/>
</dbReference>
<dbReference type="GO" id="GO:0008270">
    <property type="term" value="F:zinc ion binding"/>
    <property type="evidence" value="ECO:0007669"/>
    <property type="project" value="UniProtKB-KW"/>
</dbReference>
<dbReference type="Gene3D" id="1.10.220.160">
    <property type="match status" value="1"/>
</dbReference>
<reference evidence="8" key="2">
    <citation type="submission" date="2015-01" db="EMBL/GenBank/DDBJ databases">
        <title>Evolutionary Origins and Diversification of the Mycorrhizal Mutualists.</title>
        <authorList>
            <consortium name="DOE Joint Genome Institute"/>
            <consortium name="Mycorrhizal Genomics Consortium"/>
            <person name="Kohler A."/>
            <person name="Kuo A."/>
            <person name="Nagy L.G."/>
            <person name="Floudas D."/>
            <person name="Copeland A."/>
            <person name="Barry K.W."/>
            <person name="Cichocki N."/>
            <person name="Veneault-Fourrey C."/>
            <person name="LaButti K."/>
            <person name="Lindquist E.A."/>
            <person name="Lipzen A."/>
            <person name="Lundell T."/>
            <person name="Morin E."/>
            <person name="Murat C."/>
            <person name="Riley R."/>
            <person name="Ohm R."/>
            <person name="Sun H."/>
            <person name="Tunlid A."/>
            <person name="Henrissat B."/>
            <person name="Grigoriev I.V."/>
            <person name="Hibbett D.S."/>
            <person name="Martin F."/>
        </authorList>
    </citation>
    <scope>NUCLEOTIDE SEQUENCE [LARGE SCALE GENOMIC DNA]</scope>
    <source>
        <strain evidence="8">F 1598</strain>
    </source>
</reference>
<sequence>MLQLVWTVKFLTRPPGTGSILMSAEPHVAVLSGQYLDSHCSSCCGPASSHRLKRCTRCQAIWYCDAACQNRDWFMHKFECTAIQNWASTAPSSELAIPSEAVRCLGRIAWTQRKKGLGSAWSREINAMQSHRPSLSPSVTETHTHLAHSLVRYLGLTSSAGLTEFGVTSAGDLVDMISRASHYFISLLFITNTFTLTSPALTPLGITVSPPFALINHSCDPNAVIVFPRANRSPSKHEPLMQLVALREIRANEEILTAYIDTTLPRMKRQQSLQETYSFDCRCGLCSGQLDLDPRESMWCPKSCGGICPLPTEENNFTRCAQCKSVVSSTEAVLDALRVGQEGLDKANLVQLRDPAKAIQLTSNLIPILISAGLTPSCHPLLALTRLHQSLLISSFQSDMTQDILDETIRMIAKSTAGLSSNLRVGHPVRGVALAELGKALAVDEPAPKANTTAVTFPPSGPQRLKSAYETLVQARNELFIGFGKQNDGGQVGQEIRESIVSLEKEIGVWSQGVRNVIQDIPKPDRNKA</sequence>
<protein>
    <recommendedName>
        <fullName evidence="9">MYND-type domain-containing protein</fullName>
    </recommendedName>
</protein>
<keyword evidence="1" id="KW-0479">Metal-binding</keyword>
<dbReference type="PROSITE" id="PS50865">
    <property type="entry name" value="ZF_MYND_2"/>
    <property type="match status" value="1"/>
</dbReference>
<dbReference type="GO" id="GO:0005634">
    <property type="term" value="C:nucleus"/>
    <property type="evidence" value="ECO:0007669"/>
    <property type="project" value="TreeGrafter"/>
</dbReference>
<dbReference type="SUPFAM" id="SSF144232">
    <property type="entry name" value="HIT/MYND zinc finger-like"/>
    <property type="match status" value="1"/>
</dbReference>
<reference evidence="7 8" key="1">
    <citation type="submission" date="2014-04" db="EMBL/GenBank/DDBJ databases">
        <authorList>
            <consortium name="DOE Joint Genome Institute"/>
            <person name="Kuo A."/>
            <person name="Tarkka M."/>
            <person name="Buscot F."/>
            <person name="Kohler A."/>
            <person name="Nagy L.G."/>
            <person name="Floudas D."/>
            <person name="Copeland A."/>
            <person name="Barry K.W."/>
            <person name="Cichocki N."/>
            <person name="Veneault-Fourrey C."/>
            <person name="LaButti K."/>
            <person name="Lindquist E.A."/>
            <person name="Lipzen A."/>
            <person name="Lundell T."/>
            <person name="Morin E."/>
            <person name="Murat C."/>
            <person name="Sun H."/>
            <person name="Tunlid A."/>
            <person name="Henrissat B."/>
            <person name="Grigoriev I.V."/>
            <person name="Hibbett D.S."/>
            <person name="Martin F."/>
            <person name="Nordberg H.P."/>
            <person name="Cantor M.N."/>
            <person name="Hua S.X."/>
        </authorList>
    </citation>
    <scope>NUCLEOTIDE SEQUENCE [LARGE SCALE GENOMIC DNA]</scope>
    <source>
        <strain evidence="7 8">F 1598</strain>
    </source>
</reference>
<evidence type="ECO:0000259" key="6">
    <source>
        <dbReference type="PROSITE" id="PS50865"/>
    </source>
</evidence>
<accession>A0A0C3AQK6</accession>
<evidence type="ECO:0000256" key="2">
    <source>
        <dbReference type="ARBA" id="ARBA00022771"/>
    </source>
</evidence>
<dbReference type="InterPro" id="IPR002893">
    <property type="entry name" value="Znf_MYND"/>
</dbReference>
<dbReference type="EMBL" id="KN833037">
    <property type="protein sequence ID" value="KIM76188.1"/>
    <property type="molecule type" value="Genomic_DNA"/>
</dbReference>